<keyword evidence="4" id="KW-0456">Lyase</keyword>
<dbReference type="InterPro" id="IPR013785">
    <property type="entry name" value="Aldolase_TIM"/>
</dbReference>
<dbReference type="PANTHER" id="PTHR30246:SF1">
    <property type="entry name" value="2-DEHYDRO-3-DEOXY-6-PHOSPHOGALACTONATE ALDOLASE-RELATED"/>
    <property type="match status" value="1"/>
</dbReference>
<reference evidence="6 7" key="1">
    <citation type="submission" date="2018-10" db="EMBL/GenBank/DDBJ databases">
        <title>Genome sequencing of Arthrobacter oryzae TNB02.</title>
        <authorList>
            <person name="Cho Y.-J."/>
            <person name="Cho A."/>
            <person name="Kim O.-S."/>
        </authorList>
    </citation>
    <scope>NUCLEOTIDE SEQUENCE [LARGE SCALE GENOMIC DNA]</scope>
    <source>
        <strain evidence="6 7">TNB02</strain>
    </source>
</reference>
<dbReference type="Gene3D" id="3.20.20.70">
    <property type="entry name" value="Aldolase class I"/>
    <property type="match status" value="1"/>
</dbReference>
<dbReference type="RefSeq" id="WP_123256816.1">
    <property type="nucleotide sequence ID" value="NZ_RBED01000137.1"/>
</dbReference>
<comment type="pathway">
    <text evidence="1">Carbohydrate acid metabolism.</text>
</comment>
<sequence length="219" mass="22370">MDLPLAPSRDRVSPSHVLTSNKIVAVLRAADAGAYERVIDVLVDSGIRSIELTLTTPGTLEMLPELLRRAGSDTEIGVGTVTCVEEAEQALNAGASYLVTPFTNPDVIATAVRAGRPIFPGALTPTEVHTAWAAGATAVKIFPAETVGAAYGAHLLGPFPALKFLPSGGIRMEDIGPWLRSGAIAVSLGGPLLGDALRGGSLDGLAARAQAAIDAVSAA</sequence>
<dbReference type="EMBL" id="RBED01000137">
    <property type="protein sequence ID" value="RNL50046.1"/>
    <property type="molecule type" value="Genomic_DNA"/>
</dbReference>
<evidence type="ECO:0000256" key="3">
    <source>
        <dbReference type="ARBA" id="ARBA00011233"/>
    </source>
</evidence>
<organism evidence="6 7">
    <name type="scientific">Arthrobacter oryzae</name>
    <dbReference type="NCBI Taxonomy" id="409290"/>
    <lineage>
        <taxon>Bacteria</taxon>
        <taxon>Bacillati</taxon>
        <taxon>Actinomycetota</taxon>
        <taxon>Actinomycetes</taxon>
        <taxon>Micrococcales</taxon>
        <taxon>Micrococcaceae</taxon>
        <taxon>Arthrobacter</taxon>
    </lineage>
</organism>
<comment type="caution">
    <text evidence="6">The sequence shown here is derived from an EMBL/GenBank/DDBJ whole genome shotgun (WGS) entry which is preliminary data.</text>
</comment>
<keyword evidence="5" id="KW-0119">Carbohydrate metabolism</keyword>
<proteinExistence type="inferred from homology"/>
<dbReference type="InterPro" id="IPR000887">
    <property type="entry name" value="Aldlse_KDPG_KHG"/>
</dbReference>
<evidence type="ECO:0000313" key="6">
    <source>
        <dbReference type="EMBL" id="RNL50046.1"/>
    </source>
</evidence>
<evidence type="ECO:0000256" key="4">
    <source>
        <dbReference type="ARBA" id="ARBA00023239"/>
    </source>
</evidence>
<comment type="subunit">
    <text evidence="3">Homotrimer.</text>
</comment>
<comment type="similarity">
    <text evidence="2">Belongs to the KHG/KDPG aldolase family.</text>
</comment>
<dbReference type="GO" id="GO:0016829">
    <property type="term" value="F:lyase activity"/>
    <property type="evidence" value="ECO:0007669"/>
    <property type="project" value="UniProtKB-KW"/>
</dbReference>
<evidence type="ECO:0000256" key="1">
    <source>
        <dbReference type="ARBA" id="ARBA00004761"/>
    </source>
</evidence>
<dbReference type="Proteomes" id="UP000273807">
    <property type="component" value="Unassembled WGS sequence"/>
</dbReference>
<evidence type="ECO:0000256" key="5">
    <source>
        <dbReference type="ARBA" id="ARBA00023277"/>
    </source>
</evidence>
<dbReference type="PANTHER" id="PTHR30246">
    <property type="entry name" value="2-KETO-3-DEOXY-6-PHOSPHOGLUCONATE ALDOLASE"/>
    <property type="match status" value="1"/>
</dbReference>
<evidence type="ECO:0000313" key="7">
    <source>
        <dbReference type="Proteomes" id="UP000273807"/>
    </source>
</evidence>
<dbReference type="SUPFAM" id="SSF51569">
    <property type="entry name" value="Aldolase"/>
    <property type="match status" value="1"/>
</dbReference>
<dbReference type="AlphaFoldDB" id="A0A3N0BMS7"/>
<accession>A0A3N0BMS7</accession>
<gene>
    <name evidence="6" type="ORF">D7003_18265</name>
</gene>
<keyword evidence="7" id="KW-1185">Reference proteome</keyword>
<name>A0A3N0BMS7_9MICC</name>
<dbReference type="OrthoDB" id="9805177at2"/>
<dbReference type="Pfam" id="PF01081">
    <property type="entry name" value="Aldolase"/>
    <property type="match status" value="1"/>
</dbReference>
<protein>
    <submittedName>
        <fullName evidence="6">2-dehydro-3-deoxyphosphogluconate aldolase</fullName>
    </submittedName>
</protein>
<evidence type="ECO:0000256" key="2">
    <source>
        <dbReference type="ARBA" id="ARBA00006906"/>
    </source>
</evidence>
<dbReference type="CDD" id="cd00452">
    <property type="entry name" value="KDPG_aldolase"/>
    <property type="match status" value="1"/>
</dbReference>